<evidence type="ECO:0000259" key="1">
    <source>
        <dbReference type="Pfam" id="PF00294"/>
    </source>
</evidence>
<dbReference type="Gene3D" id="3.40.1190.20">
    <property type="match status" value="1"/>
</dbReference>
<name>A0A1M6FWX6_9ACTN</name>
<dbReference type="Pfam" id="PF00294">
    <property type="entry name" value="PfkB"/>
    <property type="match status" value="1"/>
</dbReference>
<dbReference type="STRING" id="1123357.SAMN02745244_01547"/>
<dbReference type="AlphaFoldDB" id="A0A1M6FWX6"/>
<sequence length="352" mass="38072">MTRTHGIHPSGDTHARQLDLHTASVQSAHPSQATSHGGPSPVIVIGDLCIDHNTVGRQALASTWGSPTLFIARHLRLEHGLRPVVSGPYASDLLPFLDEFACDRGPSGQRSLSYRNVVEPTRRTSNERVADQQRVQYWRPADRPLQPIACQPLGGAFDLLYFCPLVPDRDRTDDIETIAAARQDRPPVRVLLAQGLMRTSGPTTHDVYRQVLRRDIDDDEAATWSCFDLVVFSDDDLTDALAKATRWSANDAARDTGFVVTQGPRGATLCHHGTATHIPTQPVADELAPVGAGDVFGATVGLEFHAAYVAEGMDRFGALLRAVARATEAASTYVGAGGTPTVPEPVIVRGRR</sequence>
<dbReference type="RefSeq" id="WP_073186945.1">
    <property type="nucleotide sequence ID" value="NZ_FQZG01000023.1"/>
</dbReference>
<organism evidence="2 3">
    <name type="scientific">Tessaracoccus bendigoensis DSM 12906</name>
    <dbReference type="NCBI Taxonomy" id="1123357"/>
    <lineage>
        <taxon>Bacteria</taxon>
        <taxon>Bacillati</taxon>
        <taxon>Actinomycetota</taxon>
        <taxon>Actinomycetes</taxon>
        <taxon>Propionibacteriales</taxon>
        <taxon>Propionibacteriaceae</taxon>
        <taxon>Tessaracoccus</taxon>
    </lineage>
</organism>
<dbReference type="InterPro" id="IPR011611">
    <property type="entry name" value="PfkB_dom"/>
</dbReference>
<proteinExistence type="predicted"/>
<dbReference type="InterPro" id="IPR029056">
    <property type="entry name" value="Ribokinase-like"/>
</dbReference>
<dbReference type="EMBL" id="FQZG01000023">
    <property type="protein sequence ID" value="SHJ02120.1"/>
    <property type="molecule type" value="Genomic_DNA"/>
</dbReference>
<evidence type="ECO:0000313" key="2">
    <source>
        <dbReference type="EMBL" id="SHJ02120.1"/>
    </source>
</evidence>
<dbReference type="GO" id="GO:0016301">
    <property type="term" value="F:kinase activity"/>
    <property type="evidence" value="ECO:0007669"/>
    <property type="project" value="UniProtKB-KW"/>
</dbReference>
<keyword evidence="2" id="KW-0808">Transferase</keyword>
<gene>
    <name evidence="2" type="ORF">SAMN02745244_01547</name>
</gene>
<feature type="domain" description="Carbohydrate kinase PfkB" evidence="1">
    <location>
        <begin position="205"/>
        <end position="339"/>
    </location>
</feature>
<dbReference type="Proteomes" id="UP000184512">
    <property type="component" value="Unassembled WGS sequence"/>
</dbReference>
<protein>
    <submittedName>
        <fullName evidence="2">PfkB family carbohydrate kinase</fullName>
    </submittedName>
</protein>
<reference evidence="2 3" key="1">
    <citation type="submission" date="2016-11" db="EMBL/GenBank/DDBJ databases">
        <authorList>
            <person name="Jaros S."/>
            <person name="Januszkiewicz K."/>
            <person name="Wedrychowicz H."/>
        </authorList>
    </citation>
    <scope>NUCLEOTIDE SEQUENCE [LARGE SCALE GENOMIC DNA]</scope>
    <source>
        <strain evidence="2 3">DSM 12906</strain>
    </source>
</reference>
<accession>A0A1M6FWX6</accession>
<evidence type="ECO:0000313" key="3">
    <source>
        <dbReference type="Proteomes" id="UP000184512"/>
    </source>
</evidence>
<keyword evidence="2" id="KW-0418">Kinase</keyword>
<dbReference type="SUPFAM" id="SSF53613">
    <property type="entry name" value="Ribokinase-like"/>
    <property type="match status" value="1"/>
</dbReference>
<keyword evidence="3" id="KW-1185">Reference proteome</keyword>